<organism evidence="2 3">
    <name type="scientific">Prolixibacter bellariivorans</name>
    <dbReference type="NCBI Taxonomy" id="314319"/>
    <lineage>
        <taxon>Bacteria</taxon>
        <taxon>Pseudomonadati</taxon>
        <taxon>Bacteroidota</taxon>
        <taxon>Bacteroidia</taxon>
        <taxon>Marinilabiliales</taxon>
        <taxon>Prolixibacteraceae</taxon>
        <taxon>Prolixibacter</taxon>
    </lineage>
</organism>
<protein>
    <recommendedName>
        <fullName evidence="1">CD-NTase-associated protein 12/Pycsar effector protein TIR domain-containing protein</fullName>
    </recommendedName>
</protein>
<keyword evidence="3" id="KW-1185">Reference proteome</keyword>
<dbReference type="GO" id="GO:0050135">
    <property type="term" value="F:NADP+ nucleosidase activity"/>
    <property type="evidence" value="ECO:0007669"/>
    <property type="project" value="InterPro"/>
</dbReference>
<evidence type="ECO:0000313" key="2">
    <source>
        <dbReference type="EMBL" id="GET31403.1"/>
    </source>
</evidence>
<sequence length="271" mass="30936">MQTFGSEVAHLFEHLDNEIKDNPIYNFYQQEREKWKNWPGENTSHWSLPTKFEDAKSLVYDLYRTVGEQGENGYNLPMNLTYISHGDINDSISNFNSQFIEYFQEVLQEIVNANPEIEKDTIKKVTGDTVFIVHGHDNELKTELQLLLTRAGVNNIVLHEQADKGRTIIDKLVEESSESNYAIALLSPDDKLEDGSTRTRQNVILEIGYFIGQLGKERVRLLKKGDTEIPSDLQGILYENYDSAGAWKMKICKELIAVGIFVDIKSIASTL</sequence>
<dbReference type="Proteomes" id="UP000391834">
    <property type="component" value="Unassembled WGS sequence"/>
</dbReference>
<evidence type="ECO:0000313" key="3">
    <source>
        <dbReference type="Proteomes" id="UP000391834"/>
    </source>
</evidence>
<dbReference type="InterPro" id="IPR019302">
    <property type="entry name" value="CAP12/PCTIR_TIR_dom"/>
</dbReference>
<comment type="caution">
    <text evidence="2">The sequence shown here is derived from an EMBL/GenBank/DDBJ whole genome shotgun (WGS) entry which is preliminary data.</text>
</comment>
<dbReference type="EMBL" id="BLAX01000001">
    <property type="protein sequence ID" value="GET31403.1"/>
    <property type="molecule type" value="Genomic_DNA"/>
</dbReference>
<dbReference type="Pfam" id="PF10137">
    <property type="entry name" value="CAP12-PCTIR_TIR"/>
    <property type="match status" value="1"/>
</dbReference>
<name>A0A5M4AUV3_9BACT</name>
<accession>A0A5M4AUV3</accession>
<proteinExistence type="predicted"/>
<feature type="domain" description="CD-NTase-associated protein 12/Pycsar effector protein TIR" evidence="1">
    <location>
        <begin position="130"/>
        <end position="242"/>
    </location>
</feature>
<dbReference type="AlphaFoldDB" id="A0A5M4AUV3"/>
<reference evidence="2 3" key="1">
    <citation type="submission" date="2019-10" db="EMBL/GenBank/DDBJ databases">
        <title>Prolixibacter strains distinguished by the presence of nitrate reductase genes were adept at nitrate-dependent anaerobic corrosion of metallic iron and carbon steel.</title>
        <authorList>
            <person name="Iino T."/>
            <person name="Shono N."/>
            <person name="Ito K."/>
            <person name="Nakamura R."/>
            <person name="Sueoka K."/>
            <person name="Harayama S."/>
            <person name="Ohkuma M."/>
        </authorList>
    </citation>
    <scope>NUCLEOTIDE SEQUENCE [LARGE SCALE GENOMIC DNA]</scope>
    <source>
        <strain evidence="2 3">JCM 13498</strain>
    </source>
</reference>
<gene>
    <name evidence="2" type="ORF">PbJCM13498_02660</name>
</gene>
<evidence type="ECO:0000259" key="1">
    <source>
        <dbReference type="Pfam" id="PF10137"/>
    </source>
</evidence>